<sequence length="154" mass="16420">MYGGAEYTTMSNDLGITHDLAIKRLKGAIRLAIPDAARRRHVSEVTGIPIRTLESYGNGEAAPTLVNFLLLSRVLGAAFVTDVMSPTGLQVSLLEPGSIDPHELLTATLHNAAALSAALDDGRLDHRERLALAPAARELGCDLIAFSHSMKPEP</sequence>
<evidence type="ECO:0000313" key="1">
    <source>
        <dbReference type="EMBL" id="SDF82814.1"/>
    </source>
</evidence>
<keyword evidence="2" id="KW-1185">Reference proteome</keyword>
<name>A0A8G2BI41_9PROT</name>
<accession>A0A8G2BI41</accession>
<proteinExistence type="predicted"/>
<dbReference type="EMBL" id="FNBW01000007">
    <property type="protein sequence ID" value="SDF82814.1"/>
    <property type="molecule type" value="Genomic_DNA"/>
</dbReference>
<organism evidence="1 2">
    <name type="scientific">Thalassobaculum litoreum DSM 18839</name>
    <dbReference type="NCBI Taxonomy" id="1123362"/>
    <lineage>
        <taxon>Bacteria</taxon>
        <taxon>Pseudomonadati</taxon>
        <taxon>Pseudomonadota</taxon>
        <taxon>Alphaproteobacteria</taxon>
        <taxon>Rhodospirillales</taxon>
        <taxon>Thalassobaculaceae</taxon>
        <taxon>Thalassobaculum</taxon>
    </lineage>
</organism>
<comment type="caution">
    <text evidence="1">The sequence shown here is derived from an EMBL/GenBank/DDBJ whole genome shotgun (WGS) entry which is preliminary data.</text>
</comment>
<dbReference type="AlphaFoldDB" id="A0A8G2BI41"/>
<reference evidence="1 2" key="1">
    <citation type="submission" date="2016-10" db="EMBL/GenBank/DDBJ databases">
        <authorList>
            <person name="Varghese N."/>
            <person name="Submissions S."/>
        </authorList>
    </citation>
    <scope>NUCLEOTIDE SEQUENCE [LARGE SCALE GENOMIC DNA]</scope>
    <source>
        <strain evidence="1 2">DSM 18839</strain>
    </source>
</reference>
<protein>
    <submittedName>
        <fullName evidence="1">Uncharacterized protein</fullName>
    </submittedName>
</protein>
<evidence type="ECO:0000313" key="2">
    <source>
        <dbReference type="Proteomes" id="UP000198615"/>
    </source>
</evidence>
<gene>
    <name evidence="1" type="ORF">SAMN05660686_02436</name>
</gene>
<dbReference type="Proteomes" id="UP000198615">
    <property type="component" value="Unassembled WGS sequence"/>
</dbReference>